<protein>
    <submittedName>
        <fullName evidence="1">Uncharacterized protein</fullName>
    </submittedName>
</protein>
<sequence>MPLAELAVQLTRLGYRTELHGRRLLASFGVRRELVIACDGRRFRWSGESGNVIGDVGHEAAAAERAGLVLRQVAKWS</sequence>
<dbReference type="OrthoDB" id="3480990at2"/>
<accession>A0A5S4H0N6</accession>
<name>A0A5S4H0N6_9ACTN</name>
<reference evidence="1 2" key="1">
    <citation type="submission" date="2019-05" db="EMBL/GenBank/DDBJ databases">
        <title>Draft genome sequence of Actinomadura geliboluensis A8036.</title>
        <authorList>
            <person name="Saricaoglu S."/>
            <person name="Isik K."/>
        </authorList>
    </citation>
    <scope>NUCLEOTIDE SEQUENCE [LARGE SCALE GENOMIC DNA]</scope>
    <source>
        <strain evidence="1 2">A8036</strain>
    </source>
</reference>
<organism evidence="1 2">
    <name type="scientific">Actinomadura geliboluensis</name>
    <dbReference type="NCBI Taxonomy" id="882440"/>
    <lineage>
        <taxon>Bacteria</taxon>
        <taxon>Bacillati</taxon>
        <taxon>Actinomycetota</taxon>
        <taxon>Actinomycetes</taxon>
        <taxon>Streptosporangiales</taxon>
        <taxon>Thermomonosporaceae</taxon>
        <taxon>Actinomadura</taxon>
    </lineage>
</organism>
<evidence type="ECO:0000313" key="2">
    <source>
        <dbReference type="Proteomes" id="UP000305238"/>
    </source>
</evidence>
<dbReference type="EMBL" id="VCKZ01000098">
    <property type="protein sequence ID" value="TMR38798.1"/>
    <property type="molecule type" value="Genomic_DNA"/>
</dbReference>
<dbReference type="AlphaFoldDB" id="A0A5S4H0N6"/>
<proteinExistence type="predicted"/>
<dbReference type="Proteomes" id="UP000305238">
    <property type="component" value="Unassembled WGS sequence"/>
</dbReference>
<evidence type="ECO:0000313" key="1">
    <source>
        <dbReference type="EMBL" id="TMR38798.1"/>
    </source>
</evidence>
<gene>
    <name evidence="1" type="ORF">ETD96_15615</name>
</gene>
<dbReference type="RefSeq" id="WP_138637079.1">
    <property type="nucleotide sequence ID" value="NZ_JASWDG010000022.1"/>
</dbReference>
<keyword evidence="2" id="KW-1185">Reference proteome</keyword>
<comment type="caution">
    <text evidence="1">The sequence shown here is derived from an EMBL/GenBank/DDBJ whole genome shotgun (WGS) entry which is preliminary data.</text>
</comment>